<evidence type="ECO:0000313" key="6">
    <source>
        <dbReference type="Proteomes" id="UP001515480"/>
    </source>
</evidence>
<protein>
    <recommendedName>
        <fullName evidence="4">RCC1-like domain-containing protein</fullName>
    </recommendedName>
</protein>
<keyword evidence="2" id="KW-0677">Repeat</keyword>
<dbReference type="InterPro" id="IPR051553">
    <property type="entry name" value="Ran_GTPase-activating"/>
</dbReference>
<evidence type="ECO:0000256" key="2">
    <source>
        <dbReference type="ARBA" id="ARBA00022737"/>
    </source>
</evidence>
<gene>
    <name evidence="5" type="ORF">AB1Y20_003254</name>
</gene>
<dbReference type="Pfam" id="PF13540">
    <property type="entry name" value="RCC1_2"/>
    <property type="match status" value="1"/>
</dbReference>
<dbReference type="InterPro" id="IPR058923">
    <property type="entry name" value="RCC1-like_dom"/>
</dbReference>
<dbReference type="SUPFAM" id="SSF50985">
    <property type="entry name" value="RCC1/BLIP-II"/>
    <property type="match status" value="1"/>
</dbReference>
<keyword evidence="6" id="KW-1185">Reference proteome</keyword>
<feature type="domain" description="RCC1-like" evidence="4">
    <location>
        <begin position="83"/>
        <end position="411"/>
    </location>
</feature>
<feature type="repeat" description="RCC1" evidence="3">
    <location>
        <begin position="372"/>
        <end position="413"/>
    </location>
</feature>
<proteinExistence type="predicted"/>
<dbReference type="EMBL" id="JBGBPQ010000010">
    <property type="protein sequence ID" value="KAL1518985.1"/>
    <property type="molecule type" value="Genomic_DNA"/>
</dbReference>
<keyword evidence="1" id="KW-0344">Guanine-nucleotide releasing factor</keyword>
<dbReference type="PANTHER" id="PTHR45982">
    <property type="entry name" value="REGULATOR OF CHROMOSOME CONDENSATION"/>
    <property type="match status" value="1"/>
</dbReference>
<evidence type="ECO:0000256" key="1">
    <source>
        <dbReference type="ARBA" id="ARBA00022658"/>
    </source>
</evidence>
<evidence type="ECO:0000256" key="3">
    <source>
        <dbReference type="PROSITE-ProRule" id="PRU00235"/>
    </source>
</evidence>
<dbReference type="Proteomes" id="UP001515480">
    <property type="component" value="Unassembled WGS sequence"/>
</dbReference>
<dbReference type="GO" id="GO:0005737">
    <property type="term" value="C:cytoplasm"/>
    <property type="evidence" value="ECO:0007669"/>
    <property type="project" value="TreeGrafter"/>
</dbReference>
<evidence type="ECO:0000259" key="4">
    <source>
        <dbReference type="Pfam" id="PF25390"/>
    </source>
</evidence>
<dbReference type="InterPro" id="IPR009091">
    <property type="entry name" value="RCC1/BLIP-II"/>
</dbReference>
<evidence type="ECO:0000313" key="5">
    <source>
        <dbReference type="EMBL" id="KAL1518985.1"/>
    </source>
</evidence>
<dbReference type="PROSITE" id="PS50012">
    <property type="entry name" value="RCC1_3"/>
    <property type="match status" value="5"/>
</dbReference>
<dbReference type="PRINTS" id="PR00633">
    <property type="entry name" value="RCCNDNSATION"/>
</dbReference>
<feature type="repeat" description="RCC1" evidence="3">
    <location>
        <begin position="54"/>
        <end position="126"/>
    </location>
</feature>
<organism evidence="5 6">
    <name type="scientific">Prymnesium parvum</name>
    <name type="common">Toxic golden alga</name>
    <dbReference type="NCBI Taxonomy" id="97485"/>
    <lineage>
        <taxon>Eukaryota</taxon>
        <taxon>Haptista</taxon>
        <taxon>Haptophyta</taxon>
        <taxon>Prymnesiophyceae</taxon>
        <taxon>Prymnesiales</taxon>
        <taxon>Prymnesiaceae</taxon>
        <taxon>Prymnesium</taxon>
    </lineage>
</organism>
<accession>A0AB34JAB6</accession>
<dbReference type="Pfam" id="PF25390">
    <property type="entry name" value="WD40_RLD"/>
    <property type="match status" value="1"/>
</dbReference>
<feature type="repeat" description="RCC1" evidence="3">
    <location>
        <begin position="128"/>
        <end position="195"/>
    </location>
</feature>
<dbReference type="InterPro" id="IPR000408">
    <property type="entry name" value="Reg_chr_condens"/>
</dbReference>
<name>A0AB34JAB6_PRYPA</name>
<feature type="repeat" description="RCC1" evidence="3">
    <location>
        <begin position="196"/>
        <end position="253"/>
    </location>
</feature>
<sequence>MACAFSWGGAALARGWSGASAGDGPAARVGGALARADVALVAGSRHSLAVDKDGAVFSWGANNSNGGGDAYFVHGGSSSAIPDSGQLGRHPLPGARASRHAPAPVRMSRAVAVGAGRYHSLAVDERSRRVYSWGLNDHGQLGRAGSEGREPSVRCVRGARCRDGWPRRVGGEGVALPPVADVAAGRYFSVAVGASGRAYAWGRCSCGHANRSAYPSFVRSSPSPYALEGEGLEAEHVVKAAAGYAHLLLLTRRGLLFSCESGDDGYGGRLQVVQPLNGFGQLGRPGPPLVHLTLPRRMVAPFSASPLVAIAAGRCASFALNAAGEVLSWGCGAASGQSSDRTLTPKRFDGLAQRVTLIAAGEYHAVVATGQGEVLVWGAGAGSAVPVRVRGLPRRQVLSVAAGYQHSLAVIACDTAD</sequence>
<comment type="caution">
    <text evidence="5">The sequence shown here is derived from an EMBL/GenBank/DDBJ whole genome shotgun (WGS) entry which is preliminary data.</text>
</comment>
<dbReference type="AlphaFoldDB" id="A0AB34JAB6"/>
<reference evidence="5 6" key="1">
    <citation type="journal article" date="2024" name="Science">
        <title>Giant polyketide synthase enzymes in the biosynthesis of giant marine polyether toxins.</title>
        <authorList>
            <person name="Fallon T.R."/>
            <person name="Shende V.V."/>
            <person name="Wierzbicki I.H."/>
            <person name="Pendleton A.L."/>
            <person name="Watervoot N.F."/>
            <person name="Auber R.P."/>
            <person name="Gonzalez D.J."/>
            <person name="Wisecaver J.H."/>
            <person name="Moore B.S."/>
        </authorList>
    </citation>
    <scope>NUCLEOTIDE SEQUENCE [LARGE SCALE GENOMIC DNA]</scope>
    <source>
        <strain evidence="5 6">12B1</strain>
    </source>
</reference>
<dbReference type="PANTHER" id="PTHR45982:SF3">
    <property type="entry name" value="F-BOX PROTEIN POF9"/>
    <property type="match status" value="1"/>
</dbReference>
<dbReference type="GO" id="GO:0005085">
    <property type="term" value="F:guanyl-nucleotide exchange factor activity"/>
    <property type="evidence" value="ECO:0007669"/>
    <property type="project" value="TreeGrafter"/>
</dbReference>
<dbReference type="Gene3D" id="2.130.10.30">
    <property type="entry name" value="Regulator of chromosome condensation 1/beta-lactamase-inhibitor protein II"/>
    <property type="match status" value="2"/>
</dbReference>
<feature type="repeat" description="RCC1" evidence="3">
    <location>
        <begin position="324"/>
        <end position="371"/>
    </location>
</feature>